<organism evidence="10 11">
    <name type="scientific">Candidatus Vampirococcus lugosii</name>
    <dbReference type="NCBI Taxonomy" id="2789015"/>
    <lineage>
        <taxon>Bacteria</taxon>
        <taxon>Candidatus Absconditibacteriota</taxon>
        <taxon>Vampirococcus</taxon>
    </lineage>
</organism>
<evidence type="ECO:0000256" key="6">
    <source>
        <dbReference type="ARBA" id="ARBA00022840"/>
    </source>
</evidence>
<dbReference type="InterPro" id="IPR018236">
    <property type="entry name" value="SAICAR_synthetase_CS"/>
</dbReference>
<dbReference type="PANTHER" id="PTHR43700:SF1">
    <property type="entry name" value="PHOSPHORIBOSYLAMINOIMIDAZOLE-SUCCINOCARBOXAMIDE SYNTHASE"/>
    <property type="match status" value="1"/>
</dbReference>
<comment type="pathway">
    <text evidence="1 8">Purine metabolism; IMP biosynthesis via de novo pathway; 5-amino-1-(5-phospho-D-ribosyl)imidazole-4-carboxamide from 5-amino-1-(5-phospho-D-ribosyl)imidazole-4-carboxylate: step 1/2.</text>
</comment>
<evidence type="ECO:0000313" key="11">
    <source>
        <dbReference type="Proteomes" id="UP000680365"/>
    </source>
</evidence>
<dbReference type="Gene3D" id="3.30.470.20">
    <property type="entry name" value="ATP-grasp fold, B domain"/>
    <property type="match status" value="1"/>
</dbReference>
<evidence type="ECO:0000256" key="8">
    <source>
        <dbReference type="HAMAP-Rule" id="MF_00137"/>
    </source>
</evidence>
<dbReference type="CDD" id="cd01414">
    <property type="entry name" value="SAICAR_synt_Sc"/>
    <property type="match status" value="1"/>
</dbReference>
<dbReference type="InterPro" id="IPR028923">
    <property type="entry name" value="SAICAR_synt/ADE2_N"/>
</dbReference>
<keyword evidence="6 8" id="KW-0067">ATP-binding</keyword>
<dbReference type="EC" id="6.3.2.6" evidence="8"/>
<dbReference type="PANTHER" id="PTHR43700">
    <property type="entry name" value="PHOSPHORIBOSYLAMINOIMIDAZOLE-SUCCINOCARBOXAMIDE SYNTHASE"/>
    <property type="match status" value="1"/>
</dbReference>
<evidence type="ECO:0000256" key="5">
    <source>
        <dbReference type="ARBA" id="ARBA00022755"/>
    </source>
</evidence>
<reference evidence="10 11" key="1">
    <citation type="journal article" date="2021" name="Nat. Commun.">
        <title>Reductive evolution and unique predatory mode in the CPR bacterium Vampirococcus lugosii.</title>
        <authorList>
            <person name="Moreira D."/>
            <person name="Zivanovic Y."/>
            <person name="Lopez-Archilla A.I."/>
            <person name="Iniesto M."/>
            <person name="Lopez-Garcia P."/>
        </authorList>
    </citation>
    <scope>NUCLEOTIDE SEQUENCE [LARGE SCALE GENOMIC DNA]</scope>
    <source>
        <strain evidence="10">Chiprana</strain>
    </source>
</reference>
<protein>
    <recommendedName>
        <fullName evidence="8">Phosphoribosylaminoimidazole-succinocarboxamide synthase</fullName>
        <ecNumber evidence="8">6.3.2.6</ecNumber>
    </recommendedName>
    <alternativeName>
        <fullName evidence="8">SAICAR synthetase</fullName>
    </alternativeName>
</protein>
<keyword evidence="5 8" id="KW-0658">Purine biosynthesis</keyword>
<feature type="domain" description="SAICAR synthetase/ADE2 N-terminal" evidence="9">
    <location>
        <begin position="100"/>
        <end position="356"/>
    </location>
</feature>
<proteinExistence type="inferred from homology"/>
<dbReference type="NCBIfam" id="NF010568">
    <property type="entry name" value="PRK13961.1"/>
    <property type="match status" value="1"/>
</dbReference>
<gene>
    <name evidence="8" type="primary">purC</name>
    <name evidence="10" type="ORF">VAMP_83n126</name>
</gene>
<keyword evidence="3 8" id="KW-0436">Ligase</keyword>
<keyword evidence="4 8" id="KW-0547">Nucleotide-binding</keyword>
<evidence type="ECO:0000256" key="1">
    <source>
        <dbReference type="ARBA" id="ARBA00004672"/>
    </source>
</evidence>
<evidence type="ECO:0000256" key="2">
    <source>
        <dbReference type="ARBA" id="ARBA00010190"/>
    </source>
</evidence>
<evidence type="ECO:0000256" key="4">
    <source>
        <dbReference type="ARBA" id="ARBA00022741"/>
    </source>
</evidence>
<dbReference type="Pfam" id="PF01259">
    <property type="entry name" value="SAICAR_synt"/>
    <property type="match status" value="1"/>
</dbReference>
<dbReference type="Gene3D" id="3.30.200.20">
    <property type="entry name" value="Phosphorylase Kinase, domain 1"/>
    <property type="match status" value="1"/>
</dbReference>
<comment type="catalytic activity">
    <reaction evidence="7 8">
        <text>5-amino-1-(5-phospho-D-ribosyl)imidazole-4-carboxylate + L-aspartate + ATP = (2S)-2-[5-amino-1-(5-phospho-beta-D-ribosyl)imidazole-4-carboxamido]succinate + ADP + phosphate + 2 H(+)</text>
        <dbReference type="Rhea" id="RHEA:22628"/>
        <dbReference type="ChEBI" id="CHEBI:15378"/>
        <dbReference type="ChEBI" id="CHEBI:29991"/>
        <dbReference type="ChEBI" id="CHEBI:30616"/>
        <dbReference type="ChEBI" id="CHEBI:43474"/>
        <dbReference type="ChEBI" id="CHEBI:58443"/>
        <dbReference type="ChEBI" id="CHEBI:77657"/>
        <dbReference type="ChEBI" id="CHEBI:456216"/>
        <dbReference type="EC" id="6.3.2.6"/>
    </reaction>
</comment>
<comment type="caution">
    <text evidence="10">The sequence shown here is derived from an EMBL/GenBank/DDBJ whole genome shotgun (WGS) entry which is preliminary data.</text>
</comment>
<keyword evidence="11" id="KW-1185">Reference proteome</keyword>
<dbReference type="Proteomes" id="UP000680365">
    <property type="component" value="Unassembled WGS sequence"/>
</dbReference>
<evidence type="ECO:0000256" key="3">
    <source>
        <dbReference type="ARBA" id="ARBA00022598"/>
    </source>
</evidence>
<evidence type="ECO:0000259" key="9">
    <source>
        <dbReference type="Pfam" id="PF01259"/>
    </source>
</evidence>
<accession>A0ABS5QLG2</accession>
<dbReference type="EMBL" id="JAEDAM010000034">
    <property type="protein sequence ID" value="MBS8122036.1"/>
    <property type="molecule type" value="Genomic_DNA"/>
</dbReference>
<dbReference type="SUPFAM" id="SSF56104">
    <property type="entry name" value="SAICAR synthase-like"/>
    <property type="match status" value="1"/>
</dbReference>
<evidence type="ECO:0000313" key="10">
    <source>
        <dbReference type="EMBL" id="MBS8122036.1"/>
    </source>
</evidence>
<sequence length="391" mass="45339">MILELRKEDYMGYKLKNIMYAWLEVVEYILHIDLIKKNISNIDIYIYIIIFYIMKKIENLENSIKDIKKSNFENNKFDLSSCLSDCITDSLKLPDRYTHLHSGKVRETYQHPDDKNLLIMIATDRISTHDVVHYGLIPSKGEALTQISRFWFGTIDFLDTHMIADPERPSDFPDKLKNRTEIVKKLNPLPIEAIVRGYLYGSALKGYDSQTGKLSTSEFIGKGLQKCSKFNKAIFTPSTKSDEGDININYDNMEDYLYNFLLKEGFDNIDATELSEQIKKISINIYEKANKLANENGVVIGDTKFEFGLDSKGKLYLIDEILTPDSSRFWKIEGFVQGQEPESLDKQVIRDYVMEFWKKNPDKKGKPVVLPDNIIEKGGQNYKTIKELFYK</sequence>
<dbReference type="GO" id="GO:0004639">
    <property type="term" value="F:phosphoribosylaminoimidazolesuccinocarboxamide synthase activity"/>
    <property type="evidence" value="ECO:0007669"/>
    <property type="project" value="UniProtKB-EC"/>
</dbReference>
<dbReference type="HAMAP" id="MF_00137">
    <property type="entry name" value="SAICAR_synth"/>
    <property type="match status" value="1"/>
</dbReference>
<evidence type="ECO:0000256" key="7">
    <source>
        <dbReference type="ARBA" id="ARBA00048475"/>
    </source>
</evidence>
<name>A0ABS5QLG2_9BACT</name>
<comment type="similarity">
    <text evidence="2 8">Belongs to the SAICAR synthetase family.</text>
</comment>
<dbReference type="PROSITE" id="PS01057">
    <property type="entry name" value="SAICAR_SYNTHETASE_1"/>
    <property type="match status" value="1"/>
</dbReference>